<evidence type="ECO:0000313" key="3">
    <source>
        <dbReference type="Ensembl" id="ENSCCRP00020054481.1"/>
    </source>
</evidence>
<feature type="compositionally biased region" description="Basic and acidic residues" evidence="2">
    <location>
        <begin position="84"/>
        <end position="93"/>
    </location>
</feature>
<protein>
    <submittedName>
        <fullName evidence="3">Uncharacterized protein</fullName>
    </submittedName>
</protein>
<feature type="compositionally biased region" description="Basic and acidic residues" evidence="2">
    <location>
        <begin position="64"/>
        <end position="74"/>
    </location>
</feature>
<proteinExistence type="predicted"/>
<organism evidence="3 4">
    <name type="scientific">Cyprinus carpio</name>
    <name type="common">Common carp</name>
    <dbReference type="NCBI Taxonomy" id="7962"/>
    <lineage>
        <taxon>Eukaryota</taxon>
        <taxon>Metazoa</taxon>
        <taxon>Chordata</taxon>
        <taxon>Craniata</taxon>
        <taxon>Vertebrata</taxon>
        <taxon>Euteleostomi</taxon>
        <taxon>Actinopterygii</taxon>
        <taxon>Neopterygii</taxon>
        <taxon>Teleostei</taxon>
        <taxon>Ostariophysi</taxon>
        <taxon>Cypriniformes</taxon>
        <taxon>Cyprinidae</taxon>
        <taxon>Cyprininae</taxon>
        <taxon>Cyprinus</taxon>
    </lineage>
</organism>
<reference evidence="3" key="1">
    <citation type="submission" date="2025-08" db="UniProtKB">
        <authorList>
            <consortium name="Ensembl"/>
        </authorList>
    </citation>
    <scope>IDENTIFICATION</scope>
</reference>
<keyword evidence="1" id="KW-0175">Coiled coil</keyword>
<evidence type="ECO:0000256" key="2">
    <source>
        <dbReference type="SAM" id="MobiDB-lite"/>
    </source>
</evidence>
<feature type="coiled-coil region" evidence="1">
    <location>
        <begin position="2"/>
        <end position="61"/>
    </location>
</feature>
<dbReference type="Ensembl" id="ENSCCRT00020059659.1">
    <property type="protein sequence ID" value="ENSCCRP00020054481.1"/>
    <property type="gene ID" value="ENSCCRG00020024880.1"/>
</dbReference>
<evidence type="ECO:0000313" key="4">
    <source>
        <dbReference type="Proteomes" id="UP000694701"/>
    </source>
</evidence>
<accession>A0A8C2FCM1</accession>
<name>A0A8C2FCM1_CYPCA</name>
<evidence type="ECO:0000256" key="1">
    <source>
        <dbReference type="SAM" id="Coils"/>
    </source>
</evidence>
<dbReference type="Proteomes" id="UP000694701">
    <property type="component" value="Unplaced"/>
</dbReference>
<dbReference type="AlphaFoldDB" id="A0A8C2FCM1"/>
<sequence>MSERMAARLSAQEEQIEALSREILRLQDGLTGGFLTCDPSLDALRAENEKLRYRALHLRRSLREEQQLQERDQSQRTSSQKSQNKPEELKENSHAKVHLSIYRSIDLSFCLSVCLSI</sequence>
<feature type="region of interest" description="Disordered" evidence="2">
    <location>
        <begin position="64"/>
        <end position="93"/>
    </location>
</feature>